<keyword evidence="3" id="KW-1185">Reference proteome</keyword>
<accession>A0ABY8U230</accession>
<evidence type="ECO:0000256" key="1">
    <source>
        <dbReference type="SAM" id="MobiDB-lite"/>
    </source>
</evidence>
<feature type="compositionally biased region" description="Basic and acidic residues" evidence="1">
    <location>
        <begin position="88"/>
        <end position="99"/>
    </location>
</feature>
<gene>
    <name evidence="2" type="ORF">OEZ85_001979</name>
</gene>
<reference evidence="2 3" key="1">
    <citation type="submission" date="2023-05" db="EMBL/GenBank/DDBJ databases">
        <title>A 100% complete, gapless, phased diploid assembly of the Scenedesmus obliquus UTEX 3031 genome.</title>
        <authorList>
            <person name="Biondi T.C."/>
            <person name="Hanschen E.R."/>
            <person name="Kwon T."/>
            <person name="Eng W."/>
            <person name="Kruse C.P.S."/>
            <person name="Koehler S.I."/>
            <person name="Kunde Y."/>
            <person name="Gleasner C.D."/>
            <person name="You Mak K.T."/>
            <person name="Polle J."/>
            <person name="Hovde B.T."/>
            <person name="Starkenburg S.R."/>
        </authorList>
    </citation>
    <scope>NUCLEOTIDE SEQUENCE [LARGE SCALE GENOMIC DNA]</scope>
    <source>
        <strain evidence="2 3">DOE0152z</strain>
    </source>
</reference>
<evidence type="ECO:0000313" key="2">
    <source>
        <dbReference type="EMBL" id="WIA15312.1"/>
    </source>
</evidence>
<protein>
    <submittedName>
        <fullName evidence="2">Uncharacterized protein</fullName>
    </submittedName>
</protein>
<sequence length="99" mass="9680">MTSDALRNLAQYTAPGSIKPSLGGLLLDLGLAAAGRAGDWHAGAAIVSSARTIQAGGKGSSSRSSKGSADVAPERQQPGQCTAGVGCDKGDTGRGGRAV</sequence>
<name>A0ABY8U230_TETOB</name>
<organism evidence="2 3">
    <name type="scientific">Tetradesmus obliquus</name>
    <name type="common">Green alga</name>
    <name type="synonym">Acutodesmus obliquus</name>
    <dbReference type="NCBI Taxonomy" id="3088"/>
    <lineage>
        <taxon>Eukaryota</taxon>
        <taxon>Viridiplantae</taxon>
        <taxon>Chlorophyta</taxon>
        <taxon>core chlorophytes</taxon>
        <taxon>Chlorophyceae</taxon>
        <taxon>CS clade</taxon>
        <taxon>Sphaeropleales</taxon>
        <taxon>Scenedesmaceae</taxon>
        <taxon>Tetradesmus</taxon>
    </lineage>
</organism>
<proteinExistence type="predicted"/>
<dbReference type="Proteomes" id="UP001244341">
    <property type="component" value="Chromosome 6b"/>
</dbReference>
<dbReference type="EMBL" id="CP126213">
    <property type="protein sequence ID" value="WIA15312.1"/>
    <property type="molecule type" value="Genomic_DNA"/>
</dbReference>
<feature type="region of interest" description="Disordered" evidence="1">
    <location>
        <begin position="53"/>
        <end position="99"/>
    </location>
</feature>
<evidence type="ECO:0000313" key="3">
    <source>
        <dbReference type="Proteomes" id="UP001244341"/>
    </source>
</evidence>